<dbReference type="GO" id="GO:0003677">
    <property type="term" value="F:DNA binding"/>
    <property type="evidence" value="ECO:0007669"/>
    <property type="project" value="UniProtKB-KW"/>
</dbReference>
<dbReference type="Proteomes" id="UP000292347">
    <property type="component" value="Unassembled WGS sequence"/>
</dbReference>
<evidence type="ECO:0000256" key="2">
    <source>
        <dbReference type="ARBA" id="ARBA00022908"/>
    </source>
</evidence>
<evidence type="ECO:0000256" key="3">
    <source>
        <dbReference type="ARBA" id="ARBA00023125"/>
    </source>
</evidence>
<feature type="compositionally biased region" description="Basic and acidic residues" evidence="5">
    <location>
        <begin position="351"/>
        <end position="368"/>
    </location>
</feature>
<dbReference type="GO" id="GO:0015074">
    <property type="term" value="P:DNA integration"/>
    <property type="evidence" value="ECO:0007669"/>
    <property type="project" value="UniProtKB-KW"/>
</dbReference>
<proteinExistence type="inferred from homology"/>
<evidence type="ECO:0000256" key="4">
    <source>
        <dbReference type="ARBA" id="ARBA00023172"/>
    </source>
</evidence>
<reference evidence="6 7" key="1">
    <citation type="submission" date="2019-01" db="EMBL/GenBank/DDBJ databases">
        <title>Sphingomonas mucosissima sp. nov. and Sphingomonas desiccabilis sp. nov., from biological soil crusts in the Colorado Plateau, USA.</title>
        <authorList>
            <person name="Zhu D."/>
        </authorList>
    </citation>
    <scope>NUCLEOTIDE SEQUENCE [LARGE SCALE GENOMIC DNA]</scope>
    <source>
        <strain evidence="6 7">CP1D</strain>
    </source>
</reference>
<dbReference type="InterPro" id="IPR050090">
    <property type="entry name" value="Tyrosine_recombinase_XerCD"/>
</dbReference>
<dbReference type="PANTHER" id="PTHR30349">
    <property type="entry name" value="PHAGE INTEGRASE-RELATED"/>
    <property type="match status" value="1"/>
</dbReference>
<comment type="similarity">
    <text evidence="1">Belongs to the 'phage' integrase family.</text>
</comment>
<dbReference type="PROSITE" id="PS51898">
    <property type="entry name" value="TYR_RECOMBINASE"/>
    <property type="match status" value="1"/>
</dbReference>
<dbReference type="InterPro" id="IPR013762">
    <property type="entry name" value="Integrase-like_cat_sf"/>
</dbReference>
<evidence type="ECO:0000313" key="7">
    <source>
        <dbReference type="Proteomes" id="UP000292347"/>
    </source>
</evidence>
<dbReference type="Gene3D" id="1.10.150.130">
    <property type="match status" value="1"/>
</dbReference>
<organism evidence="6 7">
    <name type="scientific">Sphingomonas desiccabilis</name>
    <dbReference type="NCBI Taxonomy" id="429134"/>
    <lineage>
        <taxon>Bacteria</taxon>
        <taxon>Pseudomonadati</taxon>
        <taxon>Pseudomonadota</taxon>
        <taxon>Alphaproteobacteria</taxon>
        <taxon>Sphingomonadales</taxon>
        <taxon>Sphingomonadaceae</taxon>
        <taxon>Sphingomonas</taxon>
    </lineage>
</organism>
<dbReference type="Pfam" id="PF00589">
    <property type="entry name" value="Phage_integrase"/>
    <property type="match status" value="1"/>
</dbReference>
<gene>
    <name evidence="6" type="ORF">EO081_05785</name>
</gene>
<evidence type="ECO:0000256" key="1">
    <source>
        <dbReference type="ARBA" id="ARBA00008857"/>
    </source>
</evidence>
<keyword evidence="2" id="KW-0229">DNA integration</keyword>
<dbReference type="InterPro" id="IPR010998">
    <property type="entry name" value="Integrase_recombinase_N"/>
</dbReference>
<dbReference type="InterPro" id="IPR011010">
    <property type="entry name" value="DNA_brk_join_enz"/>
</dbReference>
<keyword evidence="3" id="KW-0238">DNA-binding</keyword>
<name>A0A4Q2IXD5_9SPHN</name>
<dbReference type="GO" id="GO:0006310">
    <property type="term" value="P:DNA recombination"/>
    <property type="evidence" value="ECO:0007669"/>
    <property type="project" value="UniProtKB-KW"/>
</dbReference>
<dbReference type="PANTHER" id="PTHR30349:SF64">
    <property type="entry name" value="PROPHAGE INTEGRASE INTD-RELATED"/>
    <property type="match status" value="1"/>
</dbReference>
<comment type="caution">
    <text evidence="6">The sequence shown here is derived from an EMBL/GenBank/DDBJ whole genome shotgun (WGS) entry which is preliminary data.</text>
</comment>
<keyword evidence="7" id="KW-1185">Reference proteome</keyword>
<sequence>MRVPLRGVYASRKKLADGTRRTYYFLRGFGALKPQDGDEAAEFAPGTPAFMRAYHAAIQAPRIARTHGTLQAIIDGYQRSPQYLKLAPRTKRDYDAALLRIGERFGDHPLAVIEDPKIRVRFLQWRDDRAKTSARQADALLGVLRIVIEWGRDRGLLMHNHATRPKKVYKADRADKLWLPPDIAALREVAEPEIRLAFELALGTGQRKGDLLELPWTAYDGQRIRLRQAKRKRMIDMPVTQSLKALLDAQPRTAKTILTRNGKPWGKVNFDHRWRETVVKAGRDGLHFHDLRGTACTILAQAGATPSEIAAMLGWTVSTVARMLDLYQAMTASLSDSAVAKLEARNAQLRNEVRNTPEAHTEKGEESE</sequence>
<evidence type="ECO:0000256" key="5">
    <source>
        <dbReference type="SAM" id="MobiDB-lite"/>
    </source>
</evidence>
<keyword evidence="4" id="KW-0233">DNA recombination</keyword>
<accession>A0A4Q2IXD5</accession>
<protein>
    <submittedName>
        <fullName evidence="6">Integrase</fullName>
    </submittedName>
</protein>
<dbReference type="EMBL" id="SDPT01000001">
    <property type="protein sequence ID" value="RXZ35146.1"/>
    <property type="molecule type" value="Genomic_DNA"/>
</dbReference>
<dbReference type="SUPFAM" id="SSF56349">
    <property type="entry name" value="DNA breaking-rejoining enzymes"/>
    <property type="match status" value="1"/>
</dbReference>
<feature type="region of interest" description="Disordered" evidence="5">
    <location>
        <begin position="349"/>
        <end position="368"/>
    </location>
</feature>
<dbReference type="AlphaFoldDB" id="A0A4Q2IXD5"/>
<dbReference type="RefSeq" id="WP_129340920.1">
    <property type="nucleotide sequence ID" value="NZ_JACIDD010000001.1"/>
</dbReference>
<evidence type="ECO:0000313" key="6">
    <source>
        <dbReference type="EMBL" id="RXZ35146.1"/>
    </source>
</evidence>
<dbReference type="Gene3D" id="1.10.443.10">
    <property type="entry name" value="Intergrase catalytic core"/>
    <property type="match status" value="1"/>
</dbReference>
<dbReference type="InterPro" id="IPR002104">
    <property type="entry name" value="Integrase_catalytic"/>
</dbReference>
<dbReference type="OrthoDB" id="8201432at2"/>